<reference evidence="1 2" key="1">
    <citation type="journal article" date="2019" name="ISME J.">
        <title>Genome analyses of uncultured TG2/ZB3 bacteria in 'Margulisbacteria' specifically attached to ectosymbiotic spirochetes of protists in the termite gut.</title>
        <authorList>
            <person name="Utami Y.D."/>
            <person name="Kuwahara H."/>
            <person name="Igai K."/>
            <person name="Murakami T."/>
            <person name="Sugaya K."/>
            <person name="Morikawa T."/>
            <person name="Nagura Y."/>
            <person name="Yuki M."/>
            <person name="Deevong P."/>
            <person name="Inoue T."/>
            <person name="Kihara K."/>
            <person name="Lo N."/>
            <person name="Yamada A."/>
            <person name="Ohkuma M."/>
            <person name="Hongoh Y."/>
        </authorList>
    </citation>
    <scope>NUCLEOTIDE SEQUENCE [LARGE SCALE GENOMIC DNA]</scope>
    <source>
        <strain evidence="1">NkOx7-01</strain>
    </source>
</reference>
<dbReference type="Proteomes" id="UP000269352">
    <property type="component" value="Unassembled WGS sequence"/>
</dbReference>
<proteinExistence type="predicted"/>
<evidence type="ECO:0000313" key="1">
    <source>
        <dbReference type="EMBL" id="GBR74547.1"/>
    </source>
</evidence>
<name>A0A388TDC6_TERA1</name>
<protein>
    <submittedName>
        <fullName evidence="1">Uncharacterized protein</fullName>
    </submittedName>
</protein>
<gene>
    <name evidence="1" type="ORF">NO1_1704</name>
</gene>
<organism evidence="1 2">
    <name type="scientific">Termititenax aidoneus</name>
    <dbReference type="NCBI Taxonomy" id="2218524"/>
    <lineage>
        <taxon>Bacteria</taxon>
        <taxon>Bacillati</taxon>
        <taxon>Candidatus Margulisiibacteriota</taxon>
        <taxon>Candidatus Termititenacia</taxon>
        <taxon>Candidatus Termititenacales</taxon>
        <taxon>Candidatus Termititenacaceae</taxon>
        <taxon>Candidatus Termititenax</taxon>
    </lineage>
</organism>
<evidence type="ECO:0000313" key="2">
    <source>
        <dbReference type="Proteomes" id="UP000269352"/>
    </source>
</evidence>
<comment type="caution">
    <text evidence="1">The sequence shown here is derived from an EMBL/GenBank/DDBJ whole genome shotgun (WGS) entry which is preliminary data.</text>
</comment>
<dbReference type="EMBL" id="BGZN01000053">
    <property type="protein sequence ID" value="GBR74547.1"/>
    <property type="molecule type" value="Genomic_DNA"/>
</dbReference>
<dbReference type="AlphaFoldDB" id="A0A388TDC6"/>
<keyword evidence="2" id="KW-1185">Reference proteome</keyword>
<sequence>MIILRKIICSADYVAGSGELRALQKSNSLFTHEDFLKSLAKNHLVPILADFPPIKNAESGLKEILPAGEKIFIQTHPDDIAIHAGNTAYLAAHIYKIRHNSTDAKNKAALLTVLPDEEGIADYFALQHYTRRNEILSLKEYSIILEKKLIDLTWNLAEKTHTGKDPVTQEELVKAREQIYRLNPELKTAPETVRYIYTETNNFHEVKEFENTLLYFKQKIRDVEALIGAITLGFHSSTGGERPLRQEDDPARTVYDLEIHWPVTKPVYFSHTKKLRSYYSEFKQPTARDIQKINDFVAKHPAGAYFMVIPTSNHPHHRTATQLFLDALAEQSKRTGQKPLIFFYSSKQEKIEQEIKDNLVIYYSADSIERNGYIITSANQSQDLRHNQAGYYAQMAKELAAYVAAQNPDENYQYAEGFYAATFDFPNP</sequence>
<accession>A0A388TDC6</accession>